<gene>
    <name evidence="1" type="ORF">CK203_092641</name>
</gene>
<name>A0A438BUT7_VITVI</name>
<comment type="caution">
    <text evidence="1">The sequence shown here is derived from an EMBL/GenBank/DDBJ whole genome shotgun (WGS) entry which is preliminary data.</text>
</comment>
<dbReference type="Proteomes" id="UP000288805">
    <property type="component" value="Unassembled WGS sequence"/>
</dbReference>
<organism evidence="1 2">
    <name type="scientific">Vitis vinifera</name>
    <name type="common">Grape</name>
    <dbReference type="NCBI Taxonomy" id="29760"/>
    <lineage>
        <taxon>Eukaryota</taxon>
        <taxon>Viridiplantae</taxon>
        <taxon>Streptophyta</taxon>
        <taxon>Embryophyta</taxon>
        <taxon>Tracheophyta</taxon>
        <taxon>Spermatophyta</taxon>
        <taxon>Magnoliopsida</taxon>
        <taxon>eudicotyledons</taxon>
        <taxon>Gunneridae</taxon>
        <taxon>Pentapetalae</taxon>
        <taxon>rosids</taxon>
        <taxon>Vitales</taxon>
        <taxon>Vitaceae</taxon>
        <taxon>Viteae</taxon>
        <taxon>Vitis</taxon>
    </lineage>
</organism>
<reference evidence="1 2" key="1">
    <citation type="journal article" date="2018" name="PLoS Genet.">
        <title>Population sequencing reveals clonal diversity and ancestral inbreeding in the grapevine cultivar Chardonnay.</title>
        <authorList>
            <person name="Roach M.J."/>
            <person name="Johnson D.L."/>
            <person name="Bohlmann J."/>
            <person name="van Vuuren H.J."/>
            <person name="Jones S.J."/>
            <person name="Pretorius I.S."/>
            <person name="Schmidt S.A."/>
            <person name="Borneman A.R."/>
        </authorList>
    </citation>
    <scope>NUCLEOTIDE SEQUENCE [LARGE SCALE GENOMIC DNA]</scope>
    <source>
        <strain evidence="2">cv. Chardonnay</strain>
        <tissue evidence="1">Leaf</tissue>
    </source>
</reference>
<protein>
    <submittedName>
        <fullName evidence="1">Uncharacterized protein</fullName>
    </submittedName>
</protein>
<proteinExistence type="predicted"/>
<evidence type="ECO:0000313" key="2">
    <source>
        <dbReference type="Proteomes" id="UP000288805"/>
    </source>
</evidence>
<dbReference type="AlphaFoldDB" id="A0A438BUT7"/>
<dbReference type="EMBL" id="QGNW01002612">
    <property type="protein sequence ID" value="RVW14736.1"/>
    <property type="molecule type" value="Genomic_DNA"/>
</dbReference>
<sequence length="156" mass="18527">MAESIVTVFLEKLTDLLPRKHFYSAEWKSRDVTYDAEDVIDRFMFEMNHQQQGSLKCLHSLSYDLFTSSSLESERSISRLRRSWLTNQGTVSKPYQLQARSNEAVPHKRRGLRLLKSTWWEFKRMQKALSKICLMERCGELWCPSWAWWLGKDYPG</sequence>
<accession>A0A438BUT7</accession>
<evidence type="ECO:0000313" key="1">
    <source>
        <dbReference type="EMBL" id="RVW14736.1"/>
    </source>
</evidence>